<reference evidence="2 3" key="1">
    <citation type="submission" date="2020-08" db="EMBL/GenBank/DDBJ databases">
        <title>Genomic Encyclopedia of Type Strains, Phase IV (KMG-IV): sequencing the most valuable type-strain genomes for metagenomic binning, comparative biology and taxonomic classification.</title>
        <authorList>
            <person name="Goeker M."/>
        </authorList>
    </citation>
    <scope>NUCLEOTIDE SEQUENCE [LARGE SCALE GENOMIC DNA]</scope>
    <source>
        <strain evidence="2 3">DSM 21319</strain>
    </source>
</reference>
<dbReference type="InterPro" id="IPR037401">
    <property type="entry name" value="SnoaL-like"/>
</dbReference>
<keyword evidence="3" id="KW-1185">Reference proteome</keyword>
<gene>
    <name evidence="2" type="ORF">HNQ66_000350</name>
</gene>
<dbReference type="Pfam" id="PF12680">
    <property type="entry name" value="SnoaL_2"/>
    <property type="match status" value="1"/>
</dbReference>
<protein>
    <submittedName>
        <fullName evidence="2">Steroid delta-isomerase-like uncharacterized protein</fullName>
    </submittedName>
</protein>
<dbReference type="InterPro" id="IPR011721">
    <property type="entry name" value="CHP02096"/>
</dbReference>
<comment type="caution">
    <text evidence="2">The sequence shown here is derived from an EMBL/GenBank/DDBJ whole genome shotgun (WGS) entry which is preliminary data.</text>
</comment>
<dbReference type="SUPFAM" id="SSF54427">
    <property type="entry name" value="NTF2-like"/>
    <property type="match status" value="1"/>
</dbReference>
<sequence length="137" mass="15533">MRDEMPAKETIRAYYDAFNRQDMEAFFDLLHDDVVHDINQGGRQVGKDAFRTFMEHMNRSYRETLTDIVIMANDDGTRGAAEFIVNGQYLATDEGLPEANGQTYVLPAGAFFEIRDGKVARISNTYNLNDWIAQVGA</sequence>
<evidence type="ECO:0000313" key="2">
    <source>
        <dbReference type="EMBL" id="MBB5040972.1"/>
    </source>
</evidence>
<dbReference type="Gene3D" id="3.10.450.50">
    <property type="match status" value="1"/>
</dbReference>
<feature type="domain" description="SnoaL-like" evidence="1">
    <location>
        <begin position="11"/>
        <end position="122"/>
    </location>
</feature>
<dbReference type="EMBL" id="JACHIK010000001">
    <property type="protein sequence ID" value="MBB5040972.1"/>
    <property type="molecule type" value="Genomic_DNA"/>
</dbReference>
<name>A0A7W7YRL6_9HYPH</name>
<keyword evidence="2" id="KW-0413">Isomerase</keyword>
<dbReference type="Proteomes" id="UP000535406">
    <property type="component" value="Unassembled WGS sequence"/>
</dbReference>
<evidence type="ECO:0000259" key="1">
    <source>
        <dbReference type="Pfam" id="PF12680"/>
    </source>
</evidence>
<dbReference type="AlphaFoldDB" id="A0A7W7YRL6"/>
<evidence type="ECO:0000313" key="3">
    <source>
        <dbReference type="Proteomes" id="UP000535406"/>
    </source>
</evidence>
<accession>A0A7W7YRL6</accession>
<dbReference type="NCBIfam" id="TIGR02096">
    <property type="entry name" value="ketosteroid isomerase-related protein"/>
    <property type="match status" value="1"/>
</dbReference>
<proteinExistence type="predicted"/>
<dbReference type="InterPro" id="IPR032710">
    <property type="entry name" value="NTF2-like_dom_sf"/>
</dbReference>
<organism evidence="2 3">
    <name type="scientific">Shinella fusca</name>
    <dbReference type="NCBI Taxonomy" id="544480"/>
    <lineage>
        <taxon>Bacteria</taxon>
        <taxon>Pseudomonadati</taxon>
        <taxon>Pseudomonadota</taxon>
        <taxon>Alphaproteobacteria</taxon>
        <taxon>Hyphomicrobiales</taxon>
        <taxon>Rhizobiaceae</taxon>
        <taxon>Shinella</taxon>
    </lineage>
</organism>
<dbReference type="GO" id="GO:0016853">
    <property type="term" value="F:isomerase activity"/>
    <property type="evidence" value="ECO:0007669"/>
    <property type="project" value="UniProtKB-KW"/>
</dbReference>